<keyword evidence="3" id="KW-0732">Signal</keyword>
<comment type="subcellular location">
    <subcellularLocation>
        <location evidence="1">Secreted</location>
    </subcellularLocation>
</comment>
<protein>
    <submittedName>
        <fullName evidence="4">Major royal jelly protein</fullName>
    </submittedName>
</protein>
<name>A0A562DZ37_9GAMM</name>
<reference evidence="4 5" key="1">
    <citation type="submission" date="2019-07" db="EMBL/GenBank/DDBJ databases">
        <title>Genome sequencing of lignin-degrading bacterial isolates.</title>
        <authorList>
            <person name="Gladden J."/>
        </authorList>
    </citation>
    <scope>NUCLEOTIDE SEQUENCE [LARGE SCALE GENOMIC DNA]</scope>
    <source>
        <strain evidence="4 5">J19</strain>
    </source>
</reference>
<dbReference type="SUPFAM" id="SSF101898">
    <property type="entry name" value="NHL repeat"/>
    <property type="match status" value="1"/>
</dbReference>
<dbReference type="InterPro" id="IPR011042">
    <property type="entry name" value="6-blade_b-propeller_TolB-like"/>
</dbReference>
<evidence type="ECO:0000256" key="1">
    <source>
        <dbReference type="ARBA" id="ARBA00004613"/>
    </source>
</evidence>
<proteinExistence type="predicted"/>
<gene>
    <name evidence="4" type="ORF">L613_002100000180</name>
</gene>
<evidence type="ECO:0000256" key="3">
    <source>
        <dbReference type="SAM" id="SignalP"/>
    </source>
</evidence>
<keyword evidence="2" id="KW-0964">Secreted</keyword>
<dbReference type="PANTHER" id="PTHR10009:SF18">
    <property type="entry name" value="PROTEIN YELLOW-LIKE PROTEIN"/>
    <property type="match status" value="1"/>
</dbReference>
<organism evidence="4 5">
    <name type="scientific">Pseudoxanthomonas taiwanensis J19</name>
    <dbReference type="NCBI Taxonomy" id="935569"/>
    <lineage>
        <taxon>Bacteria</taxon>
        <taxon>Pseudomonadati</taxon>
        <taxon>Pseudomonadota</taxon>
        <taxon>Gammaproteobacteria</taxon>
        <taxon>Lysobacterales</taxon>
        <taxon>Lysobacteraceae</taxon>
        <taxon>Pseudoxanthomonas</taxon>
    </lineage>
</organism>
<evidence type="ECO:0000313" key="5">
    <source>
        <dbReference type="Proteomes" id="UP000321583"/>
    </source>
</evidence>
<sequence>MDNTRAPFAAALALAALMTAASPLRAAPDAGSAATVAPRAAAQPPVIVRQNDRMPWNAVVVDGNGRFIVGSPRWTANGDTRPAVAIAREDGTLVPYPDAAWNSWAPGREAAGVLVSVNAIHQDAQGGLWIVDSGAPEFGGEPVRHGPKVVHVDPRTDTVVRTYLIPDEAIRAHSYVDDIRIHGRHAYLTDAGEGAVLVLDLEDGRVRRRFDGQPFVRARAGDTIEVAGKVLRGGDGKPLQVNADPLELSPDGQVLYFGPLSGPLSQIQTRYLDDDDIDDEALARLVRPWFGIPPVGGTAMAADGSLYYTRLADNTLVVRRPDGTTAPVVRDRRLRWADAPFLDGKGHIYLPAAQIDGAAPFNDGTSTMQPPFEVLRVDLPDAVPRAPGSP</sequence>
<comment type="caution">
    <text evidence="4">The sequence shown here is derived from an EMBL/GenBank/DDBJ whole genome shotgun (WGS) entry which is preliminary data.</text>
</comment>
<dbReference type="AlphaFoldDB" id="A0A562DZ37"/>
<evidence type="ECO:0000313" key="4">
    <source>
        <dbReference type="EMBL" id="TWH14851.1"/>
    </source>
</evidence>
<dbReference type="Pfam" id="PF03022">
    <property type="entry name" value="MRJP"/>
    <property type="match status" value="1"/>
</dbReference>
<accession>A0A562DZ37</accession>
<dbReference type="Gene3D" id="2.120.10.30">
    <property type="entry name" value="TolB, C-terminal domain"/>
    <property type="match status" value="1"/>
</dbReference>
<dbReference type="OrthoDB" id="9797664at2"/>
<dbReference type="EMBL" id="VLJS01000049">
    <property type="protein sequence ID" value="TWH14851.1"/>
    <property type="molecule type" value="Genomic_DNA"/>
</dbReference>
<dbReference type="RefSeq" id="WP_147208363.1">
    <property type="nucleotide sequence ID" value="NZ_VLJS01000049.1"/>
</dbReference>
<dbReference type="GO" id="GO:0005576">
    <property type="term" value="C:extracellular region"/>
    <property type="evidence" value="ECO:0007669"/>
    <property type="project" value="UniProtKB-SubCell"/>
</dbReference>
<keyword evidence="5" id="KW-1185">Reference proteome</keyword>
<feature type="chain" id="PRO_5022097121" evidence="3">
    <location>
        <begin position="27"/>
        <end position="390"/>
    </location>
</feature>
<dbReference type="Proteomes" id="UP000321583">
    <property type="component" value="Unassembled WGS sequence"/>
</dbReference>
<dbReference type="PANTHER" id="PTHR10009">
    <property type="entry name" value="PROTEIN YELLOW-RELATED"/>
    <property type="match status" value="1"/>
</dbReference>
<evidence type="ECO:0000256" key="2">
    <source>
        <dbReference type="ARBA" id="ARBA00022525"/>
    </source>
</evidence>
<dbReference type="InterPro" id="IPR017996">
    <property type="entry name" value="MRJP/yellow-related"/>
</dbReference>
<feature type="signal peptide" evidence="3">
    <location>
        <begin position="1"/>
        <end position="26"/>
    </location>
</feature>